<evidence type="ECO:0000256" key="7">
    <source>
        <dbReference type="ARBA" id="ARBA00022989"/>
    </source>
</evidence>
<feature type="transmembrane region" description="Helical" evidence="11">
    <location>
        <begin position="215"/>
        <end position="242"/>
    </location>
</feature>
<evidence type="ECO:0000256" key="2">
    <source>
        <dbReference type="ARBA" id="ARBA00008130"/>
    </source>
</evidence>
<feature type="transmembrane region" description="Helical" evidence="11">
    <location>
        <begin position="55"/>
        <end position="80"/>
    </location>
</feature>
<dbReference type="PRINTS" id="PR00251">
    <property type="entry name" value="BACTRLOPSIN"/>
</dbReference>
<dbReference type="GO" id="GO:0005216">
    <property type="term" value="F:monoatomic ion channel activity"/>
    <property type="evidence" value="ECO:0007669"/>
    <property type="project" value="InterPro"/>
</dbReference>
<evidence type="ECO:0000313" key="12">
    <source>
        <dbReference type="EMBL" id="CAB4896095.1"/>
    </source>
</evidence>
<dbReference type="SMART" id="SM01021">
    <property type="entry name" value="Bac_rhodopsin"/>
    <property type="match status" value="1"/>
</dbReference>
<dbReference type="GO" id="GO:0007602">
    <property type="term" value="P:phototransduction"/>
    <property type="evidence" value="ECO:0007669"/>
    <property type="project" value="UniProtKB-KW"/>
</dbReference>
<dbReference type="PANTHER" id="PTHR28286:SF2">
    <property type="entry name" value="BACTERIORHODOPSIN _OPSIN, NOPA (EUROFUNG)"/>
    <property type="match status" value="1"/>
</dbReference>
<feature type="transmembrane region" description="Helical" evidence="11">
    <location>
        <begin position="92"/>
        <end position="113"/>
    </location>
</feature>
<evidence type="ECO:0000256" key="3">
    <source>
        <dbReference type="ARBA" id="ARBA00022543"/>
    </source>
</evidence>
<dbReference type="InterPro" id="IPR018229">
    <property type="entry name" value="Rhodopsin_retinal_BS"/>
</dbReference>
<accession>A0A6J7FRT4</accession>
<evidence type="ECO:0000256" key="9">
    <source>
        <dbReference type="ARBA" id="ARBA00023136"/>
    </source>
</evidence>
<feature type="transmembrane region" description="Helical" evidence="11">
    <location>
        <begin position="20"/>
        <end position="43"/>
    </location>
</feature>
<name>A0A6J7FRT4_9ZZZZ</name>
<dbReference type="Pfam" id="PF01036">
    <property type="entry name" value="Bac_rhodopsin"/>
    <property type="match status" value="1"/>
</dbReference>
<evidence type="ECO:0000256" key="4">
    <source>
        <dbReference type="ARBA" id="ARBA00022606"/>
    </source>
</evidence>
<feature type="transmembrane region" description="Helical" evidence="11">
    <location>
        <begin position="120"/>
        <end position="140"/>
    </location>
</feature>
<feature type="transmembrane region" description="Helical" evidence="11">
    <location>
        <begin position="146"/>
        <end position="164"/>
    </location>
</feature>
<dbReference type="AlphaFoldDB" id="A0A6J7FRT4"/>
<gene>
    <name evidence="12" type="ORF">UFOPK3516_00692</name>
</gene>
<dbReference type="GO" id="GO:0016020">
    <property type="term" value="C:membrane"/>
    <property type="evidence" value="ECO:0007669"/>
    <property type="project" value="UniProtKB-SubCell"/>
</dbReference>
<evidence type="ECO:0000256" key="5">
    <source>
        <dbReference type="ARBA" id="ARBA00022692"/>
    </source>
</evidence>
<keyword evidence="4" id="KW-0716">Sensory transduction</keyword>
<evidence type="ECO:0000256" key="11">
    <source>
        <dbReference type="SAM" id="Phobius"/>
    </source>
</evidence>
<keyword evidence="5 11" id="KW-0812">Transmembrane</keyword>
<keyword evidence="9 11" id="KW-0472">Membrane</keyword>
<dbReference type="GO" id="GO:0009881">
    <property type="term" value="F:photoreceptor activity"/>
    <property type="evidence" value="ECO:0007669"/>
    <property type="project" value="UniProtKB-KW"/>
</dbReference>
<dbReference type="InterPro" id="IPR001425">
    <property type="entry name" value="Arc/bac/fun_rhodopsins"/>
</dbReference>
<protein>
    <submittedName>
        <fullName evidence="12">Unannotated protein</fullName>
    </submittedName>
</protein>
<evidence type="ECO:0000256" key="10">
    <source>
        <dbReference type="ARBA" id="ARBA00023170"/>
    </source>
</evidence>
<comment type="subcellular location">
    <subcellularLocation>
        <location evidence="1">Membrane</location>
        <topology evidence="1">Multi-pass membrane protein</topology>
    </subcellularLocation>
</comment>
<dbReference type="PANTHER" id="PTHR28286">
    <property type="match status" value="1"/>
</dbReference>
<keyword evidence="6" id="KW-0681">Retinal protein</keyword>
<comment type="similarity">
    <text evidence="2">Belongs to the archaeal/bacterial/fungal opsin family.</text>
</comment>
<organism evidence="12">
    <name type="scientific">freshwater metagenome</name>
    <dbReference type="NCBI Taxonomy" id="449393"/>
    <lineage>
        <taxon>unclassified sequences</taxon>
        <taxon>metagenomes</taxon>
        <taxon>ecological metagenomes</taxon>
    </lineage>
</organism>
<dbReference type="Gene3D" id="1.20.1070.10">
    <property type="entry name" value="Rhodopsin 7-helix transmembrane proteins"/>
    <property type="match status" value="1"/>
</dbReference>
<evidence type="ECO:0000256" key="6">
    <source>
        <dbReference type="ARBA" id="ARBA00022925"/>
    </source>
</evidence>
<evidence type="ECO:0000256" key="8">
    <source>
        <dbReference type="ARBA" id="ARBA00022991"/>
    </source>
</evidence>
<keyword evidence="7 11" id="KW-1133">Transmembrane helix</keyword>
<keyword evidence="3" id="KW-0600">Photoreceptor protein</keyword>
<evidence type="ECO:0000256" key="1">
    <source>
        <dbReference type="ARBA" id="ARBA00004141"/>
    </source>
</evidence>
<keyword evidence="8" id="KW-0157">Chromophore</keyword>
<dbReference type="EMBL" id="CAFBMB010000039">
    <property type="protein sequence ID" value="CAB4896095.1"/>
    <property type="molecule type" value="Genomic_DNA"/>
</dbReference>
<dbReference type="PROSITE" id="PS00950">
    <property type="entry name" value="BACTERIAL_OPSIN_1"/>
    <property type="match status" value="1"/>
</dbReference>
<dbReference type="SUPFAM" id="SSF81321">
    <property type="entry name" value="Family A G protein-coupled receptor-like"/>
    <property type="match status" value="1"/>
</dbReference>
<keyword evidence="10" id="KW-0675">Receptor</keyword>
<proteinExistence type="inferred from homology"/>
<reference evidence="12" key="1">
    <citation type="submission" date="2020-05" db="EMBL/GenBank/DDBJ databases">
        <authorList>
            <person name="Chiriac C."/>
            <person name="Salcher M."/>
            <person name="Ghai R."/>
            <person name="Kavagutti S V."/>
        </authorList>
    </citation>
    <scope>NUCLEOTIDE SEQUENCE</scope>
</reference>
<sequence>MTPLRKVLFMAFMTEGGAALAYATTAMFILGFVGMAAGTLYFLQERSELKAANRGVAIYASLITFVAAIMYFIMMTTVLGGGDVSQTVPLRYIDWVITTPLLLLEFGMVAALAGKVQKGLIARLMVADLIMIITGFLGEISGVGTVATYVWFIISCLAWIWIIVEVLRLKSTGKGYAAKAVNTMKWFVVIGWSIYPLGTAIQQFMSLGQVDGQALFTASMVAAIIYIVADLVNKVIFGIVAVRAAKNS</sequence>